<protein>
    <submittedName>
        <fullName evidence="1">Uncharacterized protein</fullName>
    </submittedName>
</protein>
<gene>
    <name evidence="1" type="ORF">DWB77_02086</name>
</gene>
<name>A0A387HH30_9ACTN</name>
<organism evidence="1 2">
    <name type="scientific">Streptomyces hundungensis</name>
    <dbReference type="NCBI Taxonomy" id="1077946"/>
    <lineage>
        <taxon>Bacteria</taxon>
        <taxon>Bacillati</taxon>
        <taxon>Actinomycetota</taxon>
        <taxon>Actinomycetes</taxon>
        <taxon>Kitasatosporales</taxon>
        <taxon>Streptomycetaceae</taxon>
        <taxon>Streptomyces</taxon>
    </lineage>
</organism>
<dbReference type="KEGG" id="shun:DWB77_02086"/>
<sequence>MAELVDVLAYYECACGFAFVDQYPRNATPELQAACPACETPGVNE</sequence>
<evidence type="ECO:0000313" key="2">
    <source>
        <dbReference type="Proteomes" id="UP000271554"/>
    </source>
</evidence>
<reference evidence="1 2" key="1">
    <citation type="submission" date="2018-10" db="EMBL/GenBank/DDBJ databases">
        <title>Relationship between Morphology and Antimicrobial Activity in Streptomyces.</title>
        <authorList>
            <person name="Kang H.J."/>
            <person name="Kim S.B."/>
        </authorList>
    </citation>
    <scope>NUCLEOTIDE SEQUENCE [LARGE SCALE GENOMIC DNA]</scope>
    <source>
        <strain evidence="1 2">BH38</strain>
    </source>
</reference>
<dbReference type="EMBL" id="CP032698">
    <property type="protein sequence ID" value="AYG79967.1"/>
    <property type="molecule type" value="Genomic_DNA"/>
</dbReference>
<proteinExistence type="predicted"/>
<accession>A0A387HH30</accession>
<dbReference type="Proteomes" id="UP000271554">
    <property type="component" value="Chromosome"/>
</dbReference>
<keyword evidence="2" id="KW-1185">Reference proteome</keyword>
<evidence type="ECO:0000313" key="1">
    <source>
        <dbReference type="EMBL" id="AYG79967.1"/>
    </source>
</evidence>
<dbReference type="AlphaFoldDB" id="A0A387HH30"/>